<dbReference type="PANTHER" id="PTHR24305">
    <property type="entry name" value="CYTOCHROME P450"/>
    <property type="match status" value="1"/>
</dbReference>
<dbReference type="VEuPathDB" id="FungiDB:A1O9_09010"/>
<dbReference type="HOGENOM" id="CLU_001570_14_0_1"/>
<dbReference type="PROSITE" id="PS00086">
    <property type="entry name" value="CYTOCHROME_P450"/>
    <property type="match status" value="1"/>
</dbReference>
<dbReference type="Pfam" id="PF00067">
    <property type="entry name" value="p450"/>
    <property type="match status" value="1"/>
</dbReference>
<dbReference type="GO" id="GO:0004497">
    <property type="term" value="F:monooxygenase activity"/>
    <property type="evidence" value="ECO:0007669"/>
    <property type="project" value="UniProtKB-KW"/>
</dbReference>
<sequence length="472" mass="52996">MGVLNTTRLDASNTLPALASLAILIPLVALALRIWKALSTPLRDVPGPLATRFTRLWYLKNVWRGDFEKVNAPWYYASGSPDPNIHNLFTERNPKIHSEIRRKVANLYSMTTLLQLEPFVTDGTAHMVAKFEEFAQNRVTVNFQHFAQCWAFDVIGLITLAKRFGFLDKGEDKGGVFAALHVYLLHCANVGIYSEWHPIITKLEQFLPGPGMSFLTQFTQAQITERLNATKGDSEPSKTGNDFLTKLLKMHVEDPSKISMADIFLALLTNIGAGSDTTAVSLAAIMFYLIKNKSLYKKLRAEIDAKVSERPSPDDVITFAEAQSMPYLQACIKEGLRMHPATGLPLARVVPKGGSTICGRYFPEDTVVGVNTWVAHRNKSVFGQDVDVFRPERWLESPEKASAMERYFMAFGIGSRTCIGKNISLLEISKLVPELVRRFDFELANPAEELQTHNVWFVKQTNIFVRVAKREV</sequence>
<dbReference type="GO" id="GO:0020037">
    <property type="term" value="F:heme binding"/>
    <property type="evidence" value="ECO:0007669"/>
    <property type="project" value="InterPro"/>
</dbReference>
<dbReference type="InterPro" id="IPR017972">
    <property type="entry name" value="Cyt_P450_CS"/>
</dbReference>
<feature type="binding site" description="axial binding residue" evidence="5">
    <location>
        <position position="418"/>
    </location>
    <ligand>
        <name>heme</name>
        <dbReference type="ChEBI" id="CHEBI:30413"/>
    </ligand>
    <ligandPart>
        <name>Fe</name>
        <dbReference type="ChEBI" id="CHEBI:18248"/>
    </ligandPart>
</feature>
<evidence type="ECO:0000256" key="4">
    <source>
        <dbReference type="ARBA" id="ARBA00023004"/>
    </source>
</evidence>
<evidence type="ECO:0000313" key="9">
    <source>
        <dbReference type="Proteomes" id="UP000027920"/>
    </source>
</evidence>
<proteinExistence type="inferred from homology"/>
<dbReference type="STRING" id="1182545.A0A072P5K5"/>
<dbReference type="SUPFAM" id="SSF48264">
    <property type="entry name" value="Cytochrome P450"/>
    <property type="match status" value="1"/>
</dbReference>
<keyword evidence="9" id="KW-1185">Reference proteome</keyword>
<keyword evidence="3 6" id="KW-0560">Oxidoreductase</keyword>
<evidence type="ECO:0000256" key="2">
    <source>
        <dbReference type="ARBA" id="ARBA00022723"/>
    </source>
</evidence>
<dbReference type="PANTHER" id="PTHR24305:SF190">
    <property type="entry name" value="P450, PUTATIVE (EUROFUNG)-RELATED"/>
    <property type="match status" value="1"/>
</dbReference>
<comment type="caution">
    <text evidence="8">The sequence shown here is derived from an EMBL/GenBank/DDBJ whole genome shotgun (WGS) entry which is preliminary data.</text>
</comment>
<organism evidence="8 9">
    <name type="scientific">Exophiala aquamarina CBS 119918</name>
    <dbReference type="NCBI Taxonomy" id="1182545"/>
    <lineage>
        <taxon>Eukaryota</taxon>
        <taxon>Fungi</taxon>
        <taxon>Dikarya</taxon>
        <taxon>Ascomycota</taxon>
        <taxon>Pezizomycotina</taxon>
        <taxon>Eurotiomycetes</taxon>
        <taxon>Chaetothyriomycetidae</taxon>
        <taxon>Chaetothyriales</taxon>
        <taxon>Herpotrichiellaceae</taxon>
        <taxon>Exophiala</taxon>
    </lineage>
</organism>
<gene>
    <name evidence="8" type="ORF">A1O9_09010</name>
</gene>
<dbReference type="InterPro" id="IPR001128">
    <property type="entry name" value="Cyt_P450"/>
</dbReference>
<dbReference type="Proteomes" id="UP000027920">
    <property type="component" value="Unassembled WGS sequence"/>
</dbReference>
<dbReference type="Gene3D" id="1.10.630.10">
    <property type="entry name" value="Cytochrome P450"/>
    <property type="match status" value="1"/>
</dbReference>
<keyword evidence="7" id="KW-1133">Transmembrane helix</keyword>
<dbReference type="PRINTS" id="PR00385">
    <property type="entry name" value="P450"/>
</dbReference>
<evidence type="ECO:0000256" key="1">
    <source>
        <dbReference type="ARBA" id="ARBA00001971"/>
    </source>
</evidence>
<keyword evidence="4 5" id="KW-0408">Iron</keyword>
<dbReference type="GeneID" id="25283920"/>
<name>A0A072P5K5_9EURO</name>
<dbReference type="EMBL" id="AMGV01000009">
    <property type="protein sequence ID" value="KEF54568.1"/>
    <property type="molecule type" value="Genomic_DNA"/>
</dbReference>
<dbReference type="AlphaFoldDB" id="A0A072P5K5"/>
<feature type="transmembrane region" description="Helical" evidence="7">
    <location>
        <begin position="15"/>
        <end position="35"/>
    </location>
</feature>
<dbReference type="OrthoDB" id="3934656at2759"/>
<dbReference type="GO" id="GO:0005506">
    <property type="term" value="F:iron ion binding"/>
    <property type="evidence" value="ECO:0007669"/>
    <property type="project" value="InterPro"/>
</dbReference>
<evidence type="ECO:0000256" key="7">
    <source>
        <dbReference type="SAM" id="Phobius"/>
    </source>
</evidence>
<protein>
    <recommendedName>
        <fullName evidence="10">Cytochrome P450 oxidoreductase</fullName>
    </recommendedName>
</protein>
<reference evidence="8 9" key="1">
    <citation type="submission" date="2013-03" db="EMBL/GenBank/DDBJ databases">
        <title>The Genome Sequence of Exophiala aquamarina CBS 119918.</title>
        <authorList>
            <consortium name="The Broad Institute Genomics Platform"/>
            <person name="Cuomo C."/>
            <person name="de Hoog S."/>
            <person name="Gorbushina A."/>
            <person name="Walker B."/>
            <person name="Young S.K."/>
            <person name="Zeng Q."/>
            <person name="Gargeya S."/>
            <person name="Fitzgerald M."/>
            <person name="Haas B."/>
            <person name="Abouelleil A."/>
            <person name="Allen A.W."/>
            <person name="Alvarado L."/>
            <person name="Arachchi H.M."/>
            <person name="Berlin A.M."/>
            <person name="Chapman S.B."/>
            <person name="Gainer-Dewar J."/>
            <person name="Goldberg J."/>
            <person name="Griggs A."/>
            <person name="Gujja S."/>
            <person name="Hansen M."/>
            <person name="Howarth C."/>
            <person name="Imamovic A."/>
            <person name="Ireland A."/>
            <person name="Larimer J."/>
            <person name="McCowan C."/>
            <person name="Murphy C."/>
            <person name="Pearson M."/>
            <person name="Poon T.W."/>
            <person name="Priest M."/>
            <person name="Roberts A."/>
            <person name="Saif S."/>
            <person name="Shea T."/>
            <person name="Sisk P."/>
            <person name="Sykes S."/>
            <person name="Wortman J."/>
            <person name="Nusbaum C."/>
            <person name="Birren B."/>
        </authorList>
    </citation>
    <scope>NUCLEOTIDE SEQUENCE [LARGE SCALE GENOMIC DNA]</scope>
    <source>
        <strain evidence="8 9">CBS 119918</strain>
    </source>
</reference>
<evidence type="ECO:0000256" key="5">
    <source>
        <dbReference type="PIRSR" id="PIRSR602401-1"/>
    </source>
</evidence>
<evidence type="ECO:0000313" key="8">
    <source>
        <dbReference type="EMBL" id="KEF54568.1"/>
    </source>
</evidence>
<dbReference type="RefSeq" id="XP_013257158.1">
    <property type="nucleotide sequence ID" value="XM_013401704.1"/>
</dbReference>
<keyword evidence="5 6" id="KW-0349">Heme</keyword>
<dbReference type="PRINTS" id="PR00463">
    <property type="entry name" value="EP450I"/>
</dbReference>
<dbReference type="InterPro" id="IPR050121">
    <property type="entry name" value="Cytochrome_P450_monoxygenase"/>
</dbReference>
<dbReference type="GO" id="GO:0016705">
    <property type="term" value="F:oxidoreductase activity, acting on paired donors, with incorporation or reduction of molecular oxygen"/>
    <property type="evidence" value="ECO:0007669"/>
    <property type="project" value="InterPro"/>
</dbReference>
<dbReference type="InterPro" id="IPR002401">
    <property type="entry name" value="Cyt_P450_E_grp-I"/>
</dbReference>
<accession>A0A072P5K5</accession>
<keyword evidence="6" id="KW-0503">Monooxygenase</keyword>
<comment type="similarity">
    <text evidence="6">Belongs to the cytochrome P450 family.</text>
</comment>
<evidence type="ECO:0000256" key="3">
    <source>
        <dbReference type="ARBA" id="ARBA00023002"/>
    </source>
</evidence>
<evidence type="ECO:0008006" key="10">
    <source>
        <dbReference type="Google" id="ProtNLM"/>
    </source>
</evidence>
<evidence type="ECO:0000256" key="6">
    <source>
        <dbReference type="RuleBase" id="RU000461"/>
    </source>
</evidence>
<keyword evidence="2 5" id="KW-0479">Metal-binding</keyword>
<keyword evidence="7" id="KW-0812">Transmembrane</keyword>
<dbReference type="CDD" id="cd11060">
    <property type="entry name" value="CYP57A1-like"/>
    <property type="match status" value="1"/>
</dbReference>
<keyword evidence="7" id="KW-0472">Membrane</keyword>
<dbReference type="InterPro" id="IPR036396">
    <property type="entry name" value="Cyt_P450_sf"/>
</dbReference>
<comment type="cofactor">
    <cofactor evidence="1 5">
        <name>heme</name>
        <dbReference type="ChEBI" id="CHEBI:30413"/>
    </cofactor>
</comment>